<dbReference type="CDD" id="cd00882">
    <property type="entry name" value="Ras_like_GTPase"/>
    <property type="match status" value="1"/>
</dbReference>
<gene>
    <name evidence="2" type="ORF">TWF730_010257</name>
</gene>
<evidence type="ECO:0000259" key="1">
    <source>
        <dbReference type="Pfam" id="PF09994"/>
    </source>
</evidence>
<accession>A0AAV9URG9</accession>
<dbReference type="InterPro" id="IPR018712">
    <property type="entry name" value="Tle1-like_cat"/>
</dbReference>
<dbReference type="Pfam" id="PF09994">
    <property type="entry name" value="T6SS_Tle1-like_cat"/>
    <property type="match status" value="1"/>
</dbReference>
<protein>
    <recommendedName>
        <fullName evidence="1">T6SS Phospholipase effector Tle1-like catalytic domain-containing protein</fullName>
    </recommendedName>
</protein>
<feature type="domain" description="T6SS Phospholipase effector Tle1-like catalytic" evidence="1">
    <location>
        <begin position="55"/>
        <end position="324"/>
    </location>
</feature>
<keyword evidence="3" id="KW-1185">Reference proteome</keyword>
<dbReference type="PANTHER" id="PTHR33840:SF1">
    <property type="entry name" value="TLE1 PHOSPHOLIPASE DOMAIN-CONTAINING PROTEIN"/>
    <property type="match status" value="1"/>
</dbReference>
<sequence>MAARDLKSPLDTWDIYSVITELDEEPIARIACPKTPSTIRYQRSCPDCKLSHLPKRIVCCVDGTFMGSDGPKGEEQGNASNIFRIWMSVKQGEVRDKDGSKRFQIRKYFKGLGNSLGIVPRLHAGITGSGYEELIFNVYKFCALNCCPSQDEIFLFGYSRGAYIVRAVSALFYHLRTVDPKSDDFEELYKYSLNFYRNSKVEEKRKFHRHEAYHHMSSNTLPPTSIKFVGVFDTVKASDNSGLYDISQTPNVAHVRHALAILEQRKSYSPEKYVDLKKSITEDTPGPLKQTCIESWFMGTHSNLGGALAEDGLSLWPLQFILSEAENCGLVLGFQPIPSLHIQNPLEYVMPGINAFGSEDDSSIDSIIGEKHPRDGILQMTQSIPYRNGLSVNIWDLTDVFTSLPGFSPLVNVEGMTISKSERTITGLYDKECSVDTIIHPSVYYHDDCTPLGLDYISSLKDGGHCIRDYSVNLGVPWNELFWNKPFYAEADLTLVNPRVLVCGSHGSSKSTIINVVADETIAKENSSMESTDHNIMKELRSKKCEFVFHDSQGWDNGSNKPYLAVDRFLENRRNQPLFTEQLHCIWYCIEGFQSRINTIDKEFFKNIDPKGITIILVFTKCDRLVEDSYKEAIDRYEKENKCPNTIDPHFVPMGLQLKIQKYRDANYENKKSILYKNVTKAIGQEFPCVFVSNSRRFKPHTQEIGKLVQFTEDSRKSSTLYQIHRQALKSHIDEGLRRACEAAGLIMTPRLFLFDESWGKLWDEFKASVPTFFELELEERTVFGSVSQLFGTITSRTRRKKLRELCALPSHSISDEFLAALQLSFHVGMWLPLFTIFGNLGEGIDAVSTFATFFTRREMLSRLALIIMVHERMARFGSPTITPEMEARAWITTLRWYPDIRNQVKGFFEFGSSKSSAEILFAVVNSFSPVDHDWHADSEFDLCS</sequence>
<dbReference type="PANTHER" id="PTHR33840">
    <property type="match status" value="1"/>
</dbReference>
<reference evidence="2 3" key="1">
    <citation type="submission" date="2019-10" db="EMBL/GenBank/DDBJ databases">
        <authorList>
            <person name="Palmer J.M."/>
        </authorList>
    </citation>
    <scope>NUCLEOTIDE SEQUENCE [LARGE SCALE GENOMIC DNA]</scope>
    <source>
        <strain evidence="2 3">TWF730</strain>
    </source>
</reference>
<comment type="caution">
    <text evidence="2">The sequence shown here is derived from an EMBL/GenBank/DDBJ whole genome shotgun (WGS) entry which is preliminary data.</text>
</comment>
<organism evidence="2 3">
    <name type="scientific">Orbilia blumenaviensis</name>
    <dbReference type="NCBI Taxonomy" id="1796055"/>
    <lineage>
        <taxon>Eukaryota</taxon>
        <taxon>Fungi</taxon>
        <taxon>Dikarya</taxon>
        <taxon>Ascomycota</taxon>
        <taxon>Pezizomycotina</taxon>
        <taxon>Orbiliomycetes</taxon>
        <taxon>Orbiliales</taxon>
        <taxon>Orbiliaceae</taxon>
        <taxon>Orbilia</taxon>
    </lineage>
</organism>
<dbReference type="InterPro" id="IPR027417">
    <property type="entry name" value="P-loop_NTPase"/>
</dbReference>
<evidence type="ECO:0000313" key="3">
    <source>
        <dbReference type="Proteomes" id="UP001373714"/>
    </source>
</evidence>
<evidence type="ECO:0000313" key="2">
    <source>
        <dbReference type="EMBL" id="KAK6345914.1"/>
    </source>
</evidence>
<dbReference type="Proteomes" id="UP001373714">
    <property type="component" value="Unassembled WGS sequence"/>
</dbReference>
<dbReference type="Gene3D" id="3.40.50.300">
    <property type="entry name" value="P-loop containing nucleotide triphosphate hydrolases"/>
    <property type="match status" value="1"/>
</dbReference>
<proteinExistence type="predicted"/>
<dbReference type="EMBL" id="JAVHNS010000008">
    <property type="protein sequence ID" value="KAK6345914.1"/>
    <property type="molecule type" value="Genomic_DNA"/>
</dbReference>
<dbReference type="SUPFAM" id="SSF52540">
    <property type="entry name" value="P-loop containing nucleoside triphosphate hydrolases"/>
    <property type="match status" value="1"/>
</dbReference>
<dbReference type="AlphaFoldDB" id="A0AAV9URG9"/>
<name>A0AAV9URG9_9PEZI</name>